<dbReference type="RefSeq" id="WP_073364156.1">
    <property type="nucleotide sequence ID" value="NZ_FNTL01000004.1"/>
</dbReference>
<dbReference type="Proteomes" id="UP000183407">
    <property type="component" value="Unassembled WGS sequence"/>
</dbReference>
<dbReference type="SMART" id="SM00903">
    <property type="entry name" value="Flavin_Reduct"/>
    <property type="match status" value="1"/>
</dbReference>
<evidence type="ECO:0000256" key="1">
    <source>
        <dbReference type="ARBA" id="ARBA00008898"/>
    </source>
</evidence>
<dbReference type="PANTHER" id="PTHR30466:SF11">
    <property type="entry name" value="FLAVIN-DEPENDENT MONOOXYGENASE, REDUCTASE SUBUNIT HSAB"/>
    <property type="match status" value="1"/>
</dbReference>
<dbReference type="Gene3D" id="2.30.110.10">
    <property type="entry name" value="Electron Transport, Fmn-binding Protein, Chain A"/>
    <property type="match status" value="1"/>
</dbReference>
<evidence type="ECO:0000313" key="5">
    <source>
        <dbReference type="EMBL" id="SEE38343.1"/>
    </source>
</evidence>
<evidence type="ECO:0000256" key="2">
    <source>
        <dbReference type="ARBA" id="ARBA00023002"/>
    </source>
</evidence>
<dbReference type="SUPFAM" id="SSF50475">
    <property type="entry name" value="FMN-binding split barrel"/>
    <property type="match status" value="1"/>
</dbReference>
<dbReference type="InterPro" id="IPR050268">
    <property type="entry name" value="NADH-dep_flavin_reductase"/>
</dbReference>
<evidence type="ECO:0000256" key="3">
    <source>
        <dbReference type="SAM" id="MobiDB-lite"/>
    </source>
</evidence>
<dbReference type="Pfam" id="PF01613">
    <property type="entry name" value="Flavin_Reduct"/>
    <property type="match status" value="1"/>
</dbReference>
<keyword evidence="2" id="KW-0560">Oxidoreductase</keyword>
<gene>
    <name evidence="5" type="ORF">SAMN04490220_7608</name>
</gene>
<dbReference type="OrthoDB" id="9792858at2"/>
<organism evidence="5 6">
    <name type="scientific">Rhodococcus jostii</name>
    <dbReference type="NCBI Taxonomy" id="132919"/>
    <lineage>
        <taxon>Bacteria</taxon>
        <taxon>Bacillati</taxon>
        <taxon>Actinomycetota</taxon>
        <taxon>Actinomycetes</taxon>
        <taxon>Mycobacteriales</taxon>
        <taxon>Nocardiaceae</taxon>
        <taxon>Rhodococcus</taxon>
    </lineage>
</organism>
<evidence type="ECO:0000313" key="6">
    <source>
        <dbReference type="Proteomes" id="UP000183407"/>
    </source>
</evidence>
<comment type="similarity">
    <text evidence="1">Belongs to the non-flavoprotein flavin reductase family.</text>
</comment>
<dbReference type="AlphaFoldDB" id="A0A1H5IDQ2"/>
<evidence type="ECO:0000259" key="4">
    <source>
        <dbReference type="SMART" id="SM00903"/>
    </source>
</evidence>
<dbReference type="EMBL" id="FNTL01000004">
    <property type="protein sequence ID" value="SEE38343.1"/>
    <property type="molecule type" value="Genomic_DNA"/>
</dbReference>
<dbReference type="InterPro" id="IPR012349">
    <property type="entry name" value="Split_barrel_FMN-bd"/>
</dbReference>
<feature type="region of interest" description="Disordered" evidence="3">
    <location>
        <begin position="1"/>
        <end position="20"/>
    </location>
</feature>
<sequence>MSPEPAEARPGTRADAPSPDEMRRALGQFASGVTVVTGLDSDGPVGFTCQSFASVSLEPPLILFCADHRGRAWPRIRRSGRFTINVLREDQTDLCLRFGSSRGTKFDGLSWESSRWSTPSLPGVLLRVHADVQSVHTAGDHDVVIGRVLELESVCEERPMVFFRGGFGLGAASRPVRA</sequence>
<reference evidence="6" key="1">
    <citation type="submission" date="2016-10" db="EMBL/GenBank/DDBJ databases">
        <authorList>
            <person name="Varghese N."/>
        </authorList>
    </citation>
    <scope>NUCLEOTIDE SEQUENCE [LARGE SCALE GENOMIC DNA]</scope>
    <source>
        <strain evidence="6">DSM 44719</strain>
    </source>
</reference>
<protein>
    <submittedName>
        <fullName evidence="5">NADH-FMN oxidoreductase RutF, flavin reductase (DIM6/NTAB) family</fullName>
    </submittedName>
</protein>
<feature type="domain" description="Flavin reductase like" evidence="4">
    <location>
        <begin position="26"/>
        <end position="169"/>
    </location>
</feature>
<dbReference type="InterPro" id="IPR002563">
    <property type="entry name" value="Flavin_Rdtase-like_dom"/>
</dbReference>
<dbReference type="PANTHER" id="PTHR30466">
    <property type="entry name" value="FLAVIN REDUCTASE"/>
    <property type="match status" value="1"/>
</dbReference>
<name>A0A1H5IDQ2_RHOJO</name>
<dbReference type="GO" id="GO:0010181">
    <property type="term" value="F:FMN binding"/>
    <property type="evidence" value="ECO:0007669"/>
    <property type="project" value="InterPro"/>
</dbReference>
<dbReference type="GO" id="GO:0042602">
    <property type="term" value="F:riboflavin reductase (NADPH) activity"/>
    <property type="evidence" value="ECO:0007669"/>
    <property type="project" value="TreeGrafter"/>
</dbReference>
<feature type="compositionally biased region" description="Basic and acidic residues" evidence="3">
    <location>
        <begin position="1"/>
        <end position="12"/>
    </location>
</feature>
<accession>A0A1H5IDQ2</accession>
<proteinExistence type="inferred from homology"/>